<dbReference type="Gene3D" id="3.40.50.300">
    <property type="entry name" value="P-loop containing nucleotide triphosphate hydrolases"/>
    <property type="match status" value="1"/>
</dbReference>
<dbReference type="PANTHER" id="PTHR43553">
    <property type="entry name" value="HEAVY METAL TRANSPORTER"/>
    <property type="match status" value="1"/>
</dbReference>
<dbReference type="PROSITE" id="PS00211">
    <property type="entry name" value="ABC_TRANSPORTER_1"/>
    <property type="match status" value="1"/>
</dbReference>
<dbReference type="RefSeq" id="WP_117328172.1">
    <property type="nucleotide sequence ID" value="NZ_QVTE01000055.1"/>
</dbReference>
<accession>A0A372LEY2</accession>
<dbReference type="InterPro" id="IPR050095">
    <property type="entry name" value="ECF_ABC_transporter_ATP-bd"/>
</dbReference>
<dbReference type="GO" id="GO:0005524">
    <property type="term" value="F:ATP binding"/>
    <property type="evidence" value="ECO:0007669"/>
    <property type="project" value="UniProtKB-UniRule"/>
</dbReference>
<evidence type="ECO:0000256" key="2">
    <source>
        <dbReference type="ARBA" id="ARBA00005417"/>
    </source>
</evidence>
<evidence type="ECO:0000259" key="11">
    <source>
        <dbReference type="PROSITE" id="PS50893"/>
    </source>
</evidence>
<evidence type="ECO:0000256" key="4">
    <source>
        <dbReference type="ARBA" id="ARBA00022475"/>
    </source>
</evidence>
<evidence type="ECO:0000256" key="9">
    <source>
        <dbReference type="ARBA" id="ARBA00025157"/>
    </source>
</evidence>
<dbReference type="GO" id="GO:0015087">
    <property type="term" value="F:cobalt ion transmembrane transporter activity"/>
    <property type="evidence" value="ECO:0007669"/>
    <property type="project" value="UniProtKB-ARBA"/>
</dbReference>
<evidence type="ECO:0000256" key="3">
    <source>
        <dbReference type="ARBA" id="ARBA00022448"/>
    </source>
</evidence>
<evidence type="ECO:0000313" key="12">
    <source>
        <dbReference type="EMBL" id="RFU64513.1"/>
    </source>
</evidence>
<dbReference type="InterPro" id="IPR005876">
    <property type="entry name" value="Co_trans_ATP-bd"/>
</dbReference>
<dbReference type="FunFam" id="3.40.50.300:FF:000224">
    <property type="entry name" value="Energy-coupling factor transporter ATP-binding protein EcfA"/>
    <property type="match status" value="1"/>
</dbReference>
<dbReference type="SMART" id="SM00382">
    <property type="entry name" value="AAA"/>
    <property type="match status" value="1"/>
</dbReference>
<keyword evidence="5 10" id="KW-0547">Nucleotide-binding</keyword>
<comment type="subcellular location">
    <subcellularLocation>
        <location evidence="1 10">Cell membrane</location>
        <topology evidence="1 10">Peripheral membrane protein</topology>
    </subcellularLocation>
</comment>
<evidence type="ECO:0000256" key="7">
    <source>
        <dbReference type="ARBA" id="ARBA00022967"/>
    </source>
</evidence>
<evidence type="ECO:0000313" key="13">
    <source>
        <dbReference type="Proteomes" id="UP000264541"/>
    </source>
</evidence>
<dbReference type="InterPro" id="IPR027417">
    <property type="entry name" value="P-loop_NTPase"/>
</dbReference>
<dbReference type="OrthoDB" id="9784332at2"/>
<evidence type="ECO:0000256" key="5">
    <source>
        <dbReference type="ARBA" id="ARBA00022741"/>
    </source>
</evidence>
<dbReference type="Pfam" id="PF00005">
    <property type="entry name" value="ABC_tran"/>
    <property type="match status" value="1"/>
</dbReference>
<proteinExistence type="inferred from homology"/>
<dbReference type="GO" id="GO:0042626">
    <property type="term" value="F:ATPase-coupled transmembrane transporter activity"/>
    <property type="evidence" value="ECO:0007669"/>
    <property type="project" value="TreeGrafter"/>
</dbReference>
<dbReference type="EMBL" id="QVTE01000055">
    <property type="protein sequence ID" value="RFU64513.1"/>
    <property type="molecule type" value="Genomic_DNA"/>
</dbReference>
<dbReference type="PANTHER" id="PTHR43553:SF24">
    <property type="entry name" value="ENERGY-COUPLING FACTOR TRANSPORTER ATP-BINDING PROTEIN ECFA1"/>
    <property type="match status" value="1"/>
</dbReference>
<comment type="function">
    <text evidence="10">Part of an ABC transporter complex. Responsible for energy coupling to the transport system.</text>
</comment>
<gene>
    <name evidence="12" type="ORF">D0469_18305</name>
</gene>
<organism evidence="12 13">
    <name type="scientific">Peribacillus saganii</name>
    <dbReference type="NCBI Taxonomy" id="2303992"/>
    <lineage>
        <taxon>Bacteria</taxon>
        <taxon>Bacillati</taxon>
        <taxon>Bacillota</taxon>
        <taxon>Bacilli</taxon>
        <taxon>Bacillales</taxon>
        <taxon>Bacillaceae</taxon>
        <taxon>Peribacillus</taxon>
    </lineage>
</organism>
<feature type="domain" description="ABC transporter" evidence="11">
    <location>
        <begin position="6"/>
        <end position="241"/>
    </location>
</feature>
<comment type="similarity">
    <text evidence="2 10">Belongs to the ABC transporter superfamily.</text>
</comment>
<dbReference type="Proteomes" id="UP000264541">
    <property type="component" value="Unassembled WGS sequence"/>
</dbReference>
<dbReference type="GO" id="GO:0043190">
    <property type="term" value="C:ATP-binding cassette (ABC) transporter complex"/>
    <property type="evidence" value="ECO:0007669"/>
    <property type="project" value="TreeGrafter"/>
</dbReference>
<comment type="caution">
    <text evidence="12">The sequence shown here is derived from an EMBL/GenBank/DDBJ whole genome shotgun (WGS) entry which is preliminary data.</text>
</comment>
<dbReference type="InterPro" id="IPR015856">
    <property type="entry name" value="ABC_transpr_CbiO/EcfA_su"/>
</dbReference>
<keyword evidence="6 10" id="KW-0067">ATP-binding</keyword>
<comment type="function">
    <text evidence="9">Probably part of an ABC transporter complex. Responsible for energy coupling to the transport system.</text>
</comment>
<protein>
    <recommendedName>
        <fullName evidence="10">ABC transporter ATP-binding protein</fullName>
    </recommendedName>
</protein>
<keyword evidence="13" id="KW-1185">Reference proteome</keyword>
<dbReference type="NCBIfam" id="TIGR01166">
    <property type="entry name" value="cbiO"/>
    <property type="match status" value="1"/>
</dbReference>
<dbReference type="GO" id="GO:0016887">
    <property type="term" value="F:ATP hydrolysis activity"/>
    <property type="evidence" value="ECO:0007669"/>
    <property type="project" value="InterPro"/>
</dbReference>
<evidence type="ECO:0000256" key="1">
    <source>
        <dbReference type="ARBA" id="ARBA00004202"/>
    </source>
</evidence>
<evidence type="ECO:0000256" key="10">
    <source>
        <dbReference type="RuleBase" id="RU364103"/>
    </source>
</evidence>
<keyword evidence="3 10" id="KW-0813">Transport</keyword>
<keyword evidence="8 10" id="KW-0472">Membrane</keyword>
<keyword evidence="7" id="KW-1278">Translocase</keyword>
<evidence type="ECO:0000256" key="6">
    <source>
        <dbReference type="ARBA" id="ARBA00022840"/>
    </source>
</evidence>
<sequence>MDVPIIELDSVSYQYPDHTKALNNVCLTIERGRKIALLGNNGAGKSTLLLHLNAILKPTSGQLRFKGSVISYRRNEIRILRKLVGIVFQDPDSQLFSSSVYEDIQYGPRNLGLSEEKVKKAADAAIGMTETENIKDKPPHFLSLGQKKRVAIAGILAMEPELLILDEPTAGLDPYYANKIMAVLEDIHNEDRSIIISTHDVNLAYEWADEVWIMNAGEIIAKGCPTVVFQDERILRKSHLEKPWIIDVFDSVQEQLKNGAYPRTRKELLERIAKLNRVLA</sequence>
<dbReference type="PROSITE" id="PS50893">
    <property type="entry name" value="ABC_TRANSPORTER_2"/>
    <property type="match status" value="1"/>
</dbReference>
<dbReference type="AlphaFoldDB" id="A0A372LEY2"/>
<dbReference type="InterPro" id="IPR003593">
    <property type="entry name" value="AAA+_ATPase"/>
</dbReference>
<dbReference type="CDD" id="cd03225">
    <property type="entry name" value="ABC_cobalt_CbiO_domain1"/>
    <property type="match status" value="1"/>
</dbReference>
<dbReference type="InterPro" id="IPR017871">
    <property type="entry name" value="ABC_transporter-like_CS"/>
</dbReference>
<evidence type="ECO:0000256" key="8">
    <source>
        <dbReference type="ARBA" id="ARBA00023136"/>
    </source>
</evidence>
<keyword evidence="4 10" id="KW-1003">Cell membrane</keyword>
<name>A0A372LEY2_9BACI</name>
<dbReference type="SUPFAM" id="SSF52540">
    <property type="entry name" value="P-loop containing nucleoside triphosphate hydrolases"/>
    <property type="match status" value="1"/>
</dbReference>
<dbReference type="InterPro" id="IPR003439">
    <property type="entry name" value="ABC_transporter-like_ATP-bd"/>
</dbReference>
<reference evidence="12 13" key="1">
    <citation type="submission" date="2018-08" db="EMBL/GenBank/DDBJ databases">
        <title>Bacillus chawlae sp. nov., Bacillus glennii sp. nov., and Bacillus saganii sp. nov. Isolated from the Vehicle Assembly Building at Kennedy Space Center where the Viking Spacecraft were Assembled.</title>
        <authorList>
            <person name="Seuylemezian A."/>
            <person name="Vaishampayan P."/>
        </authorList>
    </citation>
    <scope>NUCLEOTIDE SEQUENCE [LARGE SCALE GENOMIC DNA]</scope>
    <source>
        <strain evidence="12 13">V47-23a</strain>
    </source>
</reference>